<feature type="region of interest" description="Disordered" evidence="1">
    <location>
        <begin position="120"/>
        <end position="163"/>
    </location>
</feature>
<gene>
    <name evidence="2" type="ORF">PG991_003313</name>
</gene>
<evidence type="ECO:0000313" key="3">
    <source>
        <dbReference type="Proteomes" id="UP001396898"/>
    </source>
</evidence>
<feature type="region of interest" description="Disordered" evidence="1">
    <location>
        <begin position="1"/>
        <end position="21"/>
    </location>
</feature>
<organism evidence="2 3">
    <name type="scientific">Apiospora marii</name>
    <dbReference type="NCBI Taxonomy" id="335849"/>
    <lineage>
        <taxon>Eukaryota</taxon>
        <taxon>Fungi</taxon>
        <taxon>Dikarya</taxon>
        <taxon>Ascomycota</taxon>
        <taxon>Pezizomycotina</taxon>
        <taxon>Sordariomycetes</taxon>
        <taxon>Xylariomycetidae</taxon>
        <taxon>Amphisphaeriales</taxon>
        <taxon>Apiosporaceae</taxon>
        <taxon>Apiospora</taxon>
    </lineage>
</organism>
<evidence type="ECO:0008006" key="4">
    <source>
        <dbReference type="Google" id="ProtNLM"/>
    </source>
</evidence>
<protein>
    <recommendedName>
        <fullName evidence="4">CCD97-like C-terminal domain-containing protein</fullName>
    </recommendedName>
</protein>
<evidence type="ECO:0000313" key="2">
    <source>
        <dbReference type="EMBL" id="KAK8033915.1"/>
    </source>
</evidence>
<feature type="compositionally biased region" description="Basic and acidic residues" evidence="1">
    <location>
        <begin position="7"/>
        <end position="21"/>
    </location>
</feature>
<proteinExistence type="predicted"/>
<sequence>MPISLDHQQKQREAQDEKARGLQRAEFRHEWDMKTGLIMEVSYPDSESACESDDKYDDLLEDGYDFFPEDGHDHLFDSEDYNLLNNEYEDLFDDEYDDLFNDYDDVRDAQPAEVRRQDYQDQLFSSDHLESEQHMQQLSHTVRPGRVDTRWGEQTSTPTNQSV</sequence>
<accession>A0ABR1SHV0</accession>
<feature type="compositionally biased region" description="Polar residues" evidence="1">
    <location>
        <begin position="152"/>
        <end position="163"/>
    </location>
</feature>
<reference evidence="2 3" key="1">
    <citation type="submission" date="2023-01" db="EMBL/GenBank/DDBJ databases">
        <title>Analysis of 21 Apiospora genomes using comparative genomics revels a genus with tremendous synthesis potential of carbohydrate active enzymes and secondary metabolites.</title>
        <authorList>
            <person name="Sorensen T."/>
        </authorList>
    </citation>
    <scope>NUCLEOTIDE SEQUENCE [LARGE SCALE GENOMIC DNA]</scope>
    <source>
        <strain evidence="2 3">CBS 20057</strain>
    </source>
</reference>
<dbReference type="Proteomes" id="UP001396898">
    <property type="component" value="Unassembled WGS sequence"/>
</dbReference>
<keyword evidence="3" id="KW-1185">Reference proteome</keyword>
<comment type="caution">
    <text evidence="2">The sequence shown here is derived from an EMBL/GenBank/DDBJ whole genome shotgun (WGS) entry which is preliminary data.</text>
</comment>
<dbReference type="EMBL" id="JAQQWI010000006">
    <property type="protein sequence ID" value="KAK8033915.1"/>
    <property type="molecule type" value="Genomic_DNA"/>
</dbReference>
<evidence type="ECO:0000256" key="1">
    <source>
        <dbReference type="SAM" id="MobiDB-lite"/>
    </source>
</evidence>
<name>A0ABR1SHV0_9PEZI</name>